<protein>
    <submittedName>
        <fullName evidence="6">Insulin-like domain-containing protein</fullName>
    </submittedName>
</protein>
<dbReference type="SMART" id="SM00078">
    <property type="entry name" value="IlGF"/>
    <property type="match status" value="1"/>
</dbReference>
<dbReference type="WBParaSite" id="ACRNAN_scaffold5962.g13412.t1">
    <property type="protein sequence ID" value="ACRNAN_scaffold5962.g13412.t1"/>
    <property type="gene ID" value="ACRNAN_scaffold5962.g13412"/>
</dbReference>
<dbReference type="InterPro" id="IPR036438">
    <property type="entry name" value="Insulin-like_sf"/>
</dbReference>
<evidence type="ECO:0000313" key="5">
    <source>
        <dbReference type="Proteomes" id="UP000887540"/>
    </source>
</evidence>
<comment type="similarity">
    <text evidence="1">Belongs to the insulin family.</text>
</comment>
<evidence type="ECO:0000259" key="4">
    <source>
        <dbReference type="SMART" id="SM00078"/>
    </source>
</evidence>
<dbReference type="SUPFAM" id="SSF56994">
    <property type="entry name" value="Insulin-like"/>
    <property type="match status" value="1"/>
</dbReference>
<sequence>MFSIWHSIFSAKHANLVRVPLLLFLVIVYESEAHKMKYCGSKLIKMFEMCEKADCSQFGSVENPDAVEKFEIAAQCCKRGCSHRDVEAYCCGVDPSTLIEPNNKTPKTSSISVEPASVQMEKKFLNEEQPELAALWKPFYFV</sequence>
<evidence type="ECO:0000313" key="6">
    <source>
        <dbReference type="WBParaSite" id="ACRNAN_scaffold5962.g13412.t1"/>
    </source>
</evidence>
<dbReference type="InterPro" id="IPR016179">
    <property type="entry name" value="Insulin-like"/>
</dbReference>
<name>A0A914E665_9BILA</name>
<keyword evidence="2 3" id="KW-0732">Signal</keyword>
<dbReference type="Gene3D" id="1.10.100.10">
    <property type="entry name" value="Insulin-like"/>
    <property type="match status" value="1"/>
</dbReference>
<dbReference type="PROSITE" id="PS00262">
    <property type="entry name" value="INSULIN"/>
    <property type="match status" value="1"/>
</dbReference>
<evidence type="ECO:0000256" key="1">
    <source>
        <dbReference type="ARBA" id="ARBA00009034"/>
    </source>
</evidence>
<dbReference type="CDD" id="cd00101">
    <property type="entry name" value="IlGF_like"/>
    <property type="match status" value="1"/>
</dbReference>
<dbReference type="GO" id="GO:0005576">
    <property type="term" value="C:extracellular region"/>
    <property type="evidence" value="ECO:0007669"/>
    <property type="project" value="InterPro"/>
</dbReference>
<dbReference type="InterPro" id="IPR022353">
    <property type="entry name" value="Insulin_CS"/>
</dbReference>
<proteinExistence type="inferred from homology"/>
<dbReference type="GO" id="GO:0005179">
    <property type="term" value="F:hormone activity"/>
    <property type="evidence" value="ECO:0007669"/>
    <property type="project" value="InterPro"/>
</dbReference>
<dbReference type="AlphaFoldDB" id="A0A914E665"/>
<reference evidence="6" key="1">
    <citation type="submission" date="2022-11" db="UniProtKB">
        <authorList>
            <consortium name="WormBaseParasite"/>
        </authorList>
    </citation>
    <scope>IDENTIFICATION</scope>
</reference>
<accession>A0A914E665</accession>
<feature type="chain" id="PRO_5037502169" evidence="3">
    <location>
        <begin position="34"/>
        <end position="142"/>
    </location>
</feature>
<organism evidence="5 6">
    <name type="scientific">Acrobeloides nanus</name>
    <dbReference type="NCBI Taxonomy" id="290746"/>
    <lineage>
        <taxon>Eukaryota</taxon>
        <taxon>Metazoa</taxon>
        <taxon>Ecdysozoa</taxon>
        <taxon>Nematoda</taxon>
        <taxon>Chromadorea</taxon>
        <taxon>Rhabditida</taxon>
        <taxon>Tylenchina</taxon>
        <taxon>Cephalobomorpha</taxon>
        <taxon>Cephaloboidea</taxon>
        <taxon>Cephalobidae</taxon>
        <taxon>Acrobeloides</taxon>
    </lineage>
</organism>
<feature type="domain" description="Insulin-like" evidence="4">
    <location>
        <begin position="36"/>
        <end position="90"/>
    </location>
</feature>
<dbReference type="Proteomes" id="UP000887540">
    <property type="component" value="Unplaced"/>
</dbReference>
<evidence type="ECO:0000256" key="2">
    <source>
        <dbReference type="ARBA" id="ARBA00022729"/>
    </source>
</evidence>
<feature type="signal peptide" evidence="3">
    <location>
        <begin position="1"/>
        <end position="33"/>
    </location>
</feature>
<evidence type="ECO:0000256" key="3">
    <source>
        <dbReference type="SAM" id="SignalP"/>
    </source>
</evidence>
<keyword evidence="5" id="KW-1185">Reference proteome</keyword>